<evidence type="ECO:0000256" key="3">
    <source>
        <dbReference type="ARBA" id="ARBA00004496"/>
    </source>
</evidence>
<accession>A0A923LVZ1</accession>
<dbReference type="Pfam" id="PF00156">
    <property type="entry name" value="Pribosyltran"/>
    <property type="match status" value="1"/>
</dbReference>
<dbReference type="Gene3D" id="3.40.50.2020">
    <property type="match status" value="1"/>
</dbReference>
<protein>
    <recommendedName>
        <fullName evidence="6 11">Adenine phosphoribosyltransferase</fullName>
        <shortName evidence="11">APRT</shortName>
        <ecNumber evidence="6 11">2.4.2.7</ecNumber>
    </recommendedName>
</protein>
<feature type="domain" description="Phosphoribosyltransferase" evidence="12">
    <location>
        <begin position="49"/>
        <end position="157"/>
    </location>
</feature>
<evidence type="ECO:0000256" key="4">
    <source>
        <dbReference type="ARBA" id="ARBA00004659"/>
    </source>
</evidence>
<dbReference type="GO" id="GO:0002055">
    <property type="term" value="F:adenine binding"/>
    <property type="evidence" value="ECO:0007669"/>
    <property type="project" value="TreeGrafter"/>
</dbReference>
<evidence type="ECO:0000256" key="7">
    <source>
        <dbReference type="ARBA" id="ARBA00022490"/>
    </source>
</evidence>
<comment type="subunit">
    <text evidence="11">Homodimer.</text>
</comment>
<dbReference type="Proteomes" id="UP000606499">
    <property type="component" value="Unassembled WGS sequence"/>
</dbReference>
<dbReference type="CDD" id="cd06223">
    <property type="entry name" value="PRTases_typeI"/>
    <property type="match status" value="1"/>
</dbReference>
<dbReference type="AlphaFoldDB" id="A0A923LVZ1"/>
<dbReference type="RefSeq" id="WP_054326386.1">
    <property type="nucleotide sequence ID" value="NZ_JACOPL010000006.1"/>
</dbReference>
<comment type="subcellular location">
    <subcellularLocation>
        <location evidence="3 11">Cytoplasm</location>
    </subcellularLocation>
</comment>
<dbReference type="EC" id="2.4.2.7" evidence="6 11"/>
<proteinExistence type="inferred from homology"/>
<dbReference type="PANTHER" id="PTHR32315">
    <property type="entry name" value="ADENINE PHOSPHORIBOSYLTRANSFERASE"/>
    <property type="match status" value="1"/>
</dbReference>
<dbReference type="InterPro" id="IPR000836">
    <property type="entry name" value="PRTase_dom"/>
</dbReference>
<evidence type="ECO:0000313" key="13">
    <source>
        <dbReference type="EMBL" id="MBC5725406.1"/>
    </source>
</evidence>
<reference evidence="13" key="1">
    <citation type="submission" date="2020-08" db="EMBL/GenBank/DDBJ databases">
        <title>Genome public.</title>
        <authorList>
            <person name="Liu C."/>
            <person name="Sun Q."/>
        </authorList>
    </citation>
    <scope>NUCLEOTIDE SEQUENCE</scope>
    <source>
        <strain evidence="13">NSJ-28</strain>
    </source>
</reference>
<dbReference type="SUPFAM" id="SSF53271">
    <property type="entry name" value="PRTase-like"/>
    <property type="match status" value="1"/>
</dbReference>
<keyword evidence="14" id="KW-1185">Reference proteome</keyword>
<dbReference type="FunFam" id="3.40.50.2020:FF:000021">
    <property type="entry name" value="Adenine phosphoribosyltransferase"/>
    <property type="match status" value="1"/>
</dbReference>
<evidence type="ECO:0000256" key="6">
    <source>
        <dbReference type="ARBA" id="ARBA00011893"/>
    </source>
</evidence>
<comment type="catalytic activity">
    <reaction evidence="1 11">
        <text>AMP + diphosphate = 5-phospho-alpha-D-ribose 1-diphosphate + adenine</text>
        <dbReference type="Rhea" id="RHEA:16609"/>
        <dbReference type="ChEBI" id="CHEBI:16708"/>
        <dbReference type="ChEBI" id="CHEBI:33019"/>
        <dbReference type="ChEBI" id="CHEBI:58017"/>
        <dbReference type="ChEBI" id="CHEBI:456215"/>
        <dbReference type="EC" id="2.4.2.7"/>
    </reaction>
</comment>
<dbReference type="NCBIfam" id="NF002636">
    <property type="entry name" value="PRK02304.1-5"/>
    <property type="match status" value="1"/>
</dbReference>
<dbReference type="InterPro" id="IPR005764">
    <property type="entry name" value="Ade_phspho_trans"/>
</dbReference>
<evidence type="ECO:0000256" key="11">
    <source>
        <dbReference type="HAMAP-Rule" id="MF_00004"/>
    </source>
</evidence>
<keyword evidence="7 11" id="KW-0963">Cytoplasm</keyword>
<dbReference type="InterPro" id="IPR050054">
    <property type="entry name" value="UPRTase/APRTase"/>
</dbReference>
<keyword evidence="9 11" id="KW-0808">Transferase</keyword>
<evidence type="ECO:0000256" key="1">
    <source>
        <dbReference type="ARBA" id="ARBA00000868"/>
    </source>
</evidence>
<keyword evidence="8 11" id="KW-0328">Glycosyltransferase</keyword>
<dbReference type="GO" id="GO:0006166">
    <property type="term" value="P:purine ribonucleoside salvage"/>
    <property type="evidence" value="ECO:0007669"/>
    <property type="project" value="UniProtKB-UniRule"/>
</dbReference>
<comment type="similarity">
    <text evidence="5 11">Belongs to the purine/pyrimidine phosphoribosyltransferase family.</text>
</comment>
<dbReference type="EMBL" id="JACOPL010000006">
    <property type="protein sequence ID" value="MBC5725406.1"/>
    <property type="molecule type" value="Genomic_DNA"/>
</dbReference>
<evidence type="ECO:0000256" key="2">
    <source>
        <dbReference type="ARBA" id="ARBA00003968"/>
    </source>
</evidence>
<evidence type="ECO:0000259" key="12">
    <source>
        <dbReference type="Pfam" id="PF00156"/>
    </source>
</evidence>
<dbReference type="NCBIfam" id="NF002634">
    <property type="entry name" value="PRK02304.1-3"/>
    <property type="match status" value="1"/>
</dbReference>
<comment type="pathway">
    <text evidence="4 11">Purine metabolism; AMP biosynthesis via salvage pathway; AMP from adenine: step 1/1.</text>
</comment>
<gene>
    <name evidence="11" type="primary">apt</name>
    <name evidence="13" type="ORF">H8S45_08030</name>
</gene>
<sequence length="174" mass="18907">MSKIEPYITSIPDFPEPGVIFRDITTAIGSADGLQLSVDEMAALLEGEPFDVVAGLESRGFLFGMPIAYKLHKPFIPIRKEGKLPRETVGATYSLEYGTATIEVHKDDIKPGMRVVLIDDLIATGGTLEAAAHLLEQLGAKVVKIVCLLELKGLHGRDRLKDYPLATVVSYDGK</sequence>
<evidence type="ECO:0000256" key="5">
    <source>
        <dbReference type="ARBA" id="ARBA00008391"/>
    </source>
</evidence>
<dbReference type="InterPro" id="IPR029057">
    <property type="entry name" value="PRTase-like"/>
</dbReference>
<evidence type="ECO:0000256" key="10">
    <source>
        <dbReference type="ARBA" id="ARBA00022726"/>
    </source>
</evidence>
<dbReference type="PANTHER" id="PTHR32315:SF3">
    <property type="entry name" value="ADENINE PHOSPHORIBOSYLTRANSFERASE"/>
    <property type="match status" value="1"/>
</dbReference>
<comment type="function">
    <text evidence="2 11">Catalyzes a salvage reaction resulting in the formation of AMP, that is energically less costly than de novo synthesis.</text>
</comment>
<dbReference type="GO" id="GO:0016208">
    <property type="term" value="F:AMP binding"/>
    <property type="evidence" value="ECO:0007669"/>
    <property type="project" value="TreeGrafter"/>
</dbReference>
<dbReference type="GO" id="GO:0006168">
    <property type="term" value="P:adenine salvage"/>
    <property type="evidence" value="ECO:0007669"/>
    <property type="project" value="InterPro"/>
</dbReference>
<evidence type="ECO:0000313" key="14">
    <source>
        <dbReference type="Proteomes" id="UP000606499"/>
    </source>
</evidence>
<dbReference type="GO" id="GO:0003999">
    <property type="term" value="F:adenine phosphoribosyltransferase activity"/>
    <property type="evidence" value="ECO:0007669"/>
    <property type="project" value="UniProtKB-UniRule"/>
</dbReference>
<comment type="caution">
    <text evidence="13">The sequence shown here is derived from an EMBL/GenBank/DDBJ whole genome shotgun (WGS) entry which is preliminary data.</text>
</comment>
<dbReference type="GO" id="GO:0005737">
    <property type="term" value="C:cytoplasm"/>
    <property type="evidence" value="ECO:0007669"/>
    <property type="project" value="UniProtKB-SubCell"/>
</dbReference>
<evidence type="ECO:0000256" key="9">
    <source>
        <dbReference type="ARBA" id="ARBA00022679"/>
    </source>
</evidence>
<name>A0A923LVZ1_9FIRM</name>
<keyword evidence="10 11" id="KW-0660">Purine salvage</keyword>
<dbReference type="HAMAP" id="MF_00004">
    <property type="entry name" value="Aden_phosphoribosyltr"/>
    <property type="match status" value="1"/>
</dbReference>
<dbReference type="GO" id="GO:0044209">
    <property type="term" value="P:AMP salvage"/>
    <property type="evidence" value="ECO:0007669"/>
    <property type="project" value="UniProtKB-UniRule"/>
</dbReference>
<dbReference type="NCBIfam" id="TIGR01090">
    <property type="entry name" value="apt"/>
    <property type="match status" value="1"/>
</dbReference>
<organism evidence="13 14">
    <name type="scientific">Agathobaculum faecis</name>
    <dbReference type="NCBI Taxonomy" id="2763013"/>
    <lineage>
        <taxon>Bacteria</taxon>
        <taxon>Bacillati</taxon>
        <taxon>Bacillota</taxon>
        <taxon>Clostridia</taxon>
        <taxon>Eubacteriales</taxon>
        <taxon>Butyricicoccaceae</taxon>
        <taxon>Agathobaculum</taxon>
    </lineage>
</organism>
<evidence type="ECO:0000256" key="8">
    <source>
        <dbReference type="ARBA" id="ARBA00022676"/>
    </source>
</evidence>